<name>A0A9Q0MJ02_BLOTA</name>
<dbReference type="OrthoDB" id="20681at2759"/>
<evidence type="ECO:0000313" key="1">
    <source>
        <dbReference type="EMBL" id="KAJ6225287.1"/>
    </source>
</evidence>
<evidence type="ECO:0008006" key="3">
    <source>
        <dbReference type="Google" id="ProtNLM"/>
    </source>
</evidence>
<sequence>MLRNQLIKFCNYYKGTSQFVPKFTWTLNQNRTLFQSHVRFDGYQGDGKTVATSLNDEIGKYLIVNSYNSDGFHLSNGSFAYGSIILFPNVLFRWNVKTFEDINIESLTLFKLIYPKLDLLLIGIGDSGIRSSQALVKLRKEISSFGIKAELMPTRDAIATYNFMLSDFRVVAGAFLPPMSKIDHKLLSSSSR</sequence>
<organism evidence="1 2">
    <name type="scientific">Blomia tropicalis</name>
    <name type="common">Mite</name>
    <dbReference type="NCBI Taxonomy" id="40697"/>
    <lineage>
        <taxon>Eukaryota</taxon>
        <taxon>Metazoa</taxon>
        <taxon>Ecdysozoa</taxon>
        <taxon>Arthropoda</taxon>
        <taxon>Chelicerata</taxon>
        <taxon>Arachnida</taxon>
        <taxon>Acari</taxon>
        <taxon>Acariformes</taxon>
        <taxon>Sarcoptiformes</taxon>
        <taxon>Astigmata</taxon>
        <taxon>Glycyphagoidea</taxon>
        <taxon>Echimyopodidae</taxon>
        <taxon>Blomia</taxon>
    </lineage>
</organism>
<dbReference type="GO" id="GO:0032981">
    <property type="term" value="P:mitochondrial respiratory chain complex I assembly"/>
    <property type="evidence" value="ECO:0007669"/>
    <property type="project" value="TreeGrafter"/>
</dbReference>
<gene>
    <name evidence="1" type="ORF">RDWZM_003832</name>
</gene>
<comment type="caution">
    <text evidence="1">The sequence shown here is derived from an EMBL/GenBank/DDBJ whole genome shotgun (WGS) entry which is preliminary data.</text>
</comment>
<dbReference type="Pfam" id="PF04430">
    <property type="entry name" value="DUF498"/>
    <property type="match status" value="1"/>
</dbReference>
<dbReference type="InterPro" id="IPR036748">
    <property type="entry name" value="MTH938-like_sf"/>
</dbReference>
<dbReference type="Gene3D" id="3.40.1230.10">
    <property type="entry name" value="MTH938-like"/>
    <property type="match status" value="1"/>
</dbReference>
<dbReference type="AlphaFoldDB" id="A0A9Q0MJ02"/>
<dbReference type="PANTHER" id="PTHR21192">
    <property type="entry name" value="NUCLEAR PROTEIN E3-3"/>
    <property type="match status" value="1"/>
</dbReference>
<dbReference type="Proteomes" id="UP001142055">
    <property type="component" value="Chromosome 1"/>
</dbReference>
<dbReference type="SUPFAM" id="SSF64076">
    <property type="entry name" value="MTH938-like"/>
    <property type="match status" value="1"/>
</dbReference>
<accession>A0A9Q0MJ02</accession>
<keyword evidence="2" id="KW-1185">Reference proteome</keyword>
<evidence type="ECO:0000313" key="2">
    <source>
        <dbReference type="Proteomes" id="UP001142055"/>
    </source>
</evidence>
<dbReference type="GO" id="GO:0005743">
    <property type="term" value="C:mitochondrial inner membrane"/>
    <property type="evidence" value="ECO:0007669"/>
    <property type="project" value="TreeGrafter"/>
</dbReference>
<dbReference type="OMA" id="FSKAYDH"/>
<dbReference type="PANTHER" id="PTHR21192:SF2">
    <property type="entry name" value="NADH DEHYDROGENASE [UBIQUINONE] 1 ALPHA SUBCOMPLEX ASSEMBLY FACTOR 3"/>
    <property type="match status" value="1"/>
</dbReference>
<protein>
    <recommendedName>
        <fullName evidence="3">NADH dehydrogenase [ubiquinone] 1 alpha subcomplex assembly factor 3</fullName>
    </recommendedName>
</protein>
<dbReference type="InterPro" id="IPR007523">
    <property type="entry name" value="NDUFAF3/AAMDC"/>
</dbReference>
<reference evidence="1" key="1">
    <citation type="submission" date="2022-12" db="EMBL/GenBank/DDBJ databases">
        <title>Genome assemblies of Blomia tropicalis.</title>
        <authorList>
            <person name="Cui Y."/>
        </authorList>
    </citation>
    <scope>NUCLEOTIDE SEQUENCE</scope>
    <source>
        <tissue evidence="1">Adult mites</tissue>
    </source>
</reference>
<dbReference type="EMBL" id="JAPWDV010000001">
    <property type="protein sequence ID" value="KAJ6225287.1"/>
    <property type="molecule type" value="Genomic_DNA"/>
</dbReference>
<proteinExistence type="predicted"/>